<dbReference type="EMBL" id="CAJOBA010004035">
    <property type="protein sequence ID" value="CAF3700818.1"/>
    <property type="molecule type" value="Genomic_DNA"/>
</dbReference>
<name>A0A8S2HZV9_9BILA</name>
<dbReference type="EMBL" id="CAJNOK010004033">
    <property type="protein sequence ID" value="CAF0923665.1"/>
    <property type="molecule type" value="Genomic_DNA"/>
</dbReference>
<gene>
    <name evidence="1" type="ORF">OVA965_LOCUS10759</name>
    <name evidence="2" type="ORF">TMI583_LOCUS10755</name>
</gene>
<evidence type="ECO:0000313" key="3">
    <source>
        <dbReference type="Proteomes" id="UP000682733"/>
    </source>
</evidence>
<accession>A0A8S2HZV9</accession>
<evidence type="ECO:0000313" key="2">
    <source>
        <dbReference type="EMBL" id="CAF3700818.1"/>
    </source>
</evidence>
<dbReference type="Proteomes" id="UP000677228">
    <property type="component" value="Unassembled WGS sequence"/>
</dbReference>
<comment type="caution">
    <text evidence="2">The sequence shown here is derived from an EMBL/GenBank/DDBJ whole genome shotgun (WGS) entry which is preliminary data.</text>
</comment>
<evidence type="ECO:0000313" key="1">
    <source>
        <dbReference type="EMBL" id="CAF0923665.1"/>
    </source>
</evidence>
<dbReference type="AlphaFoldDB" id="A0A8S2HZV9"/>
<feature type="non-terminal residue" evidence="2">
    <location>
        <position position="1"/>
    </location>
</feature>
<proteinExistence type="predicted"/>
<sequence>QCPHYFMNNVNLFESVPVEDREKLLNSIETNVVPSETDYYTINPLGKNVNDTNDEYWKAVKFYSTNNINKDFLHDIIHAVQVWDTLLSQYFASTKGTDHLDHLLLVLFVFKAIDGNGLIQDMVKEWIGKLGQEDLSRLPLEEQTRLKNLIELAQIFMNVRLSATSVI</sequence>
<dbReference type="Proteomes" id="UP000682733">
    <property type="component" value="Unassembled WGS sequence"/>
</dbReference>
<organism evidence="2 3">
    <name type="scientific">Didymodactylos carnosus</name>
    <dbReference type="NCBI Taxonomy" id="1234261"/>
    <lineage>
        <taxon>Eukaryota</taxon>
        <taxon>Metazoa</taxon>
        <taxon>Spiralia</taxon>
        <taxon>Gnathifera</taxon>
        <taxon>Rotifera</taxon>
        <taxon>Eurotatoria</taxon>
        <taxon>Bdelloidea</taxon>
        <taxon>Philodinida</taxon>
        <taxon>Philodinidae</taxon>
        <taxon>Didymodactylos</taxon>
    </lineage>
</organism>
<protein>
    <submittedName>
        <fullName evidence="2">Uncharacterized protein</fullName>
    </submittedName>
</protein>
<reference evidence="2" key="1">
    <citation type="submission" date="2021-02" db="EMBL/GenBank/DDBJ databases">
        <authorList>
            <person name="Nowell W R."/>
        </authorList>
    </citation>
    <scope>NUCLEOTIDE SEQUENCE</scope>
</reference>